<evidence type="ECO:0000313" key="3">
    <source>
        <dbReference type="Proteomes" id="UP000295578"/>
    </source>
</evidence>
<name>A0A4V2YRE0_9ACTN</name>
<evidence type="ECO:0008006" key="4">
    <source>
        <dbReference type="Google" id="ProtNLM"/>
    </source>
</evidence>
<feature type="region of interest" description="Disordered" evidence="1">
    <location>
        <begin position="163"/>
        <end position="191"/>
    </location>
</feature>
<feature type="region of interest" description="Disordered" evidence="1">
    <location>
        <begin position="45"/>
        <end position="71"/>
    </location>
</feature>
<evidence type="ECO:0000256" key="1">
    <source>
        <dbReference type="SAM" id="MobiDB-lite"/>
    </source>
</evidence>
<organism evidence="2 3">
    <name type="scientific">Actinomadura darangshiensis</name>
    <dbReference type="NCBI Taxonomy" id="705336"/>
    <lineage>
        <taxon>Bacteria</taxon>
        <taxon>Bacillati</taxon>
        <taxon>Actinomycetota</taxon>
        <taxon>Actinomycetes</taxon>
        <taxon>Streptosporangiales</taxon>
        <taxon>Thermomonosporaceae</taxon>
        <taxon>Actinomadura</taxon>
    </lineage>
</organism>
<protein>
    <recommendedName>
        <fullName evidence="4">ABC transporter permease</fullName>
    </recommendedName>
</protein>
<dbReference type="Proteomes" id="UP000295578">
    <property type="component" value="Unassembled WGS sequence"/>
</dbReference>
<reference evidence="2 3" key="1">
    <citation type="submission" date="2019-03" db="EMBL/GenBank/DDBJ databases">
        <title>Draft genome sequences of novel Actinobacteria.</title>
        <authorList>
            <person name="Sahin N."/>
            <person name="Ay H."/>
            <person name="Saygin H."/>
        </authorList>
    </citation>
    <scope>NUCLEOTIDE SEQUENCE [LARGE SCALE GENOMIC DNA]</scope>
    <source>
        <strain evidence="2 3">DSM 45941</strain>
    </source>
</reference>
<dbReference type="EMBL" id="SMKY01000324">
    <property type="protein sequence ID" value="TDD65817.1"/>
    <property type="molecule type" value="Genomic_DNA"/>
</dbReference>
<sequence length="191" mass="19505">MWLIARRSFAEGWMRLAATLLAAMFSIGLIAGSVQFAMRAQEAVSGSDASEYSRTDVPVQGGAADPDDPYSAPDGQVALADVAGRPGVAAVAGDAMVPVTAHGSGGEPILPPAGAGTTLRPWTSDGRLNPYRLESGRAPAADGEVAVTRHVARAGKLGVGDPLKVLLPKQSRRTATGGTKEGEEEDGRASG</sequence>
<gene>
    <name evidence="2" type="ORF">E1293_39900</name>
</gene>
<keyword evidence="3" id="KW-1185">Reference proteome</keyword>
<dbReference type="AlphaFoldDB" id="A0A4V2YRE0"/>
<accession>A0A4V2YRE0</accession>
<proteinExistence type="predicted"/>
<feature type="compositionally biased region" description="Low complexity" evidence="1">
    <location>
        <begin position="61"/>
        <end position="71"/>
    </location>
</feature>
<evidence type="ECO:0000313" key="2">
    <source>
        <dbReference type="EMBL" id="TDD65817.1"/>
    </source>
</evidence>
<dbReference type="RefSeq" id="WP_132204166.1">
    <property type="nucleotide sequence ID" value="NZ_SMKY01000324.1"/>
</dbReference>
<feature type="compositionally biased region" description="Acidic residues" evidence="1">
    <location>
        <begin position="182"/>
        <end position="191"/>
    </location>
</feature>
<dbReference type="OrthoDB" id="9780560at2"/>
<comment type="caution">
    <text evidence="2">The sequence shown here is derived from an EMBL/GenBank/DDBJ whole genome shotgun (WGS) entry which is preliminary data.</text>
</comment>